<keyword evidence="3" id="KW-0131">Cell cycle</keyword>
<dbReference type="GO" id="GO:0030428">
    <property type="term" value="C:cell septum"/>
    <property type="evidence" value="ECO:0007669"/>
    <property type="project" value="TreeGrafter"/>
</dbReference>
<evidence type="ECO:0000313" key="4">
    <source>
        <dbReference type="Proteomes" id="UP000619743"/>
    </source>
</evidence>
<dbReference type="InterPro" id="IPR052521">
    <property type="entry name" value="Cell_div_SPOR-domain"/>
</dbReference>
<dbReference type="GO" id="GO:0042834">
    <property type="term" value="F:peptidoglycan binding"/>
    <property type="evidence" value="ECO:0007669"/>
    <property type="project" value="InterPro"/>
</dbReference>
<proteinExistence type="predicted"/>
<keyword evidence="4" id="KW-1185">Reference proteome</keyword>
<dbReference type="Pfam" id="PF05036">
    <property type="entry name" value="SPOR"/>
    <property type="match status" value="1"/>
</dbReference>
<name>A0A8J2XNY1_9GAMM</name>
<dbReference type="InterPro" id="IPR036680">
    <property type="entry name" value="SPOR-like_sf"/>
</dbReference>
<evidence type="ECO:0000313" key="3">
    <source>
        <dbReference type="EMBL" id="GGA75862.1"/>
    </source>
</evidence>
<comment type="caution">
    <text evidence="3">The sequence shown here is derived from an EMBL/GenBank/DDBJ whole genome shotgun (WGS) entry which is preliminary data.</text>
</comment>
<reference evidence="4" key="1">
    <citation type="journal article" date="2019" name="Int. J. Syst. Evol. Microbiol.">
        <title>The Global Catalogue of Microorganisms (GCM) 10K type strain sequencing project: providing services to taxonomists for standard genome sequencing and annotation.</title>
        <authorList>
            <consortium name="The Broad Institute Genomics Platform"/>
            <consortium name="The Broad Institute Genome Sequencing Center for Infectious Disease"/>
            <person name="Wu L."/>
            <person name="Ma J."/>
        </authorList>
    </citation>
    <scope>NUCLEOTIDE SEQUENCE [LARGE SCALE GENOMIC DNA]</scope>
    <source>
        <strain evidence="4">CGMCC 1.10130</strain>
    </source>
</reference>
<dbReference type="SUPFAM" id="SSF110997">
    <property type="entry name" value="Sporulation related repeat"/>
    <property type="match status" value="1"/>
</dbReference>
<evidence type="ECO:0000256" key="1">
    <source>
        <dbReference type="SAM" id="MobiDB-lite"/>
    </source>
</evidence>
<evidence type="ECO:0000259" key="2">
    <source>
        <dbReference type="PROSITE" id="PS51724"/>
    </source>
</evidence>
<gene>
    <name evidence="3" type="ORF">GCM10011369_17140</name>
</gene>
<dbReference type="PANTHER" id="PTHR38687">
    <property type="entry name" value="CELL DIVISION PROTEIN DEDD-RELATED"/>
    <property type="match status" value="1"/>
</dbReference>
<feature type="region of interest" description="Disordered" evidence="1">
    <location>
        <begin position="81"/>
        <end position="104"/>
    </location>
</feature>
<dbReference type="Proteomes" id="UP000619743">
    <property type="component" value="Unassembled WGS sequence"/>
</dbReference>
<dbReference type="Gene3D" id="3.30.70.1070">
    <property type="entry name" value="Sporulation related repeat"/>
    <property type="match status" value="1"/>
</dbReference>
<dbReference type="GO" id="GO:0032153">
    <property type="term" value="C:cell division site"/>
    <property type="evidence" value="ECO:0007669"/>
    <property type="project" value="TreeGrafter"/>
</dbReference>
<dbReference type="RefSeq" id="WP_087505986.1">
    <property type="nucleotide sequence ID" value="NZ_BMDX01000007.1"/>
</dbReference>
<feature type="domain" description="SPOR" evidence="2">
    <location>
        <begin position="108"/>
        <end position="187"/>
    </location>
</feature>
<dbReference type="GO" id="GO:0032506">
    <property type="term" value="P:cytokinetic process"/>
    <property type="evidence" value="ECO:0007669"/>
    <property type="project" value="TreeGrafter"/>
</dbReference>
<organism evidence="3 4">
    <name type="scientific">Neiella marina</name>
    <dbReference type="NCBI Taxonomy" id="508461"/>
    <lineage>
        <taxon>Bacteria</taxon>
        <taxon>Pseudomonadati</taxon>
        <taxon>Pseudomonadota</taxon>
        <taxon>Gammaproteobacteria</taxon>
        <taxon>Alteromonadales</taxon>
        <taxon>Echinimonadaceae</taxon>
        <taxon>Neiella</taxon>
    </lineage>
</organism>
<dbReference type="EMBL" id="BMDX01000007">
    <property type="protein sequence ID" value="GGA75862.1"/>
    <property type="molecule type" value="Genomic_DNA"/>
</dbReference>
<sequence length="192" mass="21045">MNSQLKHRLVGATVLVALAAIILPDVLDGQKVSRKQDFAMIPLQPQLSSPEFQLEQPIEPLNVPNDSAIMAAENRTSEAEVADNVDSEQPQPVAAEPPTNPTDRQLPQFKDSGWVLQLGVFRNANNVNSLIAKLRDAGFPAFSKPKTAIQGKPTWVYVGPNLDKNKLSAMQPEVKRLTGLNGRVFPYNPQSQ</sequence>
<keyword evidence="3" id="KW-0132">Cell division</keyword>
<dbReference type="InterPro" id="IPR007730">
    <property type="entry name" value="SPOR-like_dom"/>
</dbReference>
<dbReference type="AlphaFoldDB" id="A0A8J2XNY1"/>
<dbReference type="PROSITE" id="PS51724">
    <property type="entry name" value="SPOR"/>
    <property type="match status" value="1"/>
</dbReference>
<dbReference type="PANTHER" id="PTHR38687:SF1">
    <property type="entry name" value="CELL DIVISION PROTEIN DEDD"/>
    <property type="match status" value="1"/>
</dbReference>
<accession>A0A8J2XNY1</accession>
<dbReference type="OrthoDB" id="7069135at2"/>
<protein>
    <submittedName>
        <fullName evidence="3">Cell division protein DedD</fullName>
    </submittedName>
</protein>